<protein>
    <recommendedName>
        <fullName evidence="2">Amidase domain-containing protein</fullName>
    </recommendedName>
</protein>
<dbReference type="InterPro" id="IPR036928">
    <property type="entry name" value="AS_sf"/>
</dbReference>
<organism evidence="3 4">
    <name type="scientific">Apatococcus lobatus</name>
    <dbReference type="NCBI Taxonomy" id="904363"/>
    <lineage>
        <taxon>Eukaryota</taxon>
        <taxon>Viridiplantae</taxon>
        <taxon>Chlorophyta</taxon>
        <taxon>core chlorophytes</taxon>
        <taxon>Trebouxiophyceae</taxon>
        <taxon>Chlorellales</taxon>
        <taxon>Chlorellaceae</taxon>
        <taxon>Apatococcus</taxon>
    </lineage>
</organism>
<name>A0AAW1SFI4_9CHLO</name>
<comment type="similarity">
    <text evidence="1">Belongs to the amidase family.</text>
</comment>
<evidence type="ECO:0000256" key="1">
    <source>
        <dbReference type="ARBA" id="ARBA00009199"/>
    </source>
</evidence>
<feature type="domain" description="Amidase" evidence="2">
    <location>
        <begin position="51"/>
        <end position="318"/>
    </location>
</feature>
<dbReference type="PANTHER" id="PTHR42678:SF34">
    <property type="entry name" value="OS04G0183300 PROTEIN"/>
    <property type="match status" value="1"/>
</dbReference>
<dbReference type="InterPro" id="IPR020556">
    <property type="entry name" value="Amidase_CS"/>
</dbReference>
<evidence type="ECO:0000313" key="3">
    <source>
        <dbReference type="EMBL" id="KAK9844361.1"/>
    </source>
</evidence>
<keyword evidence="4" id="KW-1185">Reference proteome</keyword>
<sequence length="560" mass="58556">MPLDEYTPFATTVAGVQSQCSGGAPDFPVVETTIGAVHTAMLAGNLTCTQLVSAYVQRIYQYDSPGPNAYRILSPTLVKDAAAKDAELLALRATGQSLPSLFCVPMSVKDNIDISGVATTAGAVALLDNIATADAPVVTAIKRAGAVVLGKVSMSEWAYSSYTSVGSVFGTVRNVYALDRQSGGSSGGTGSSVAANLALIGLGSDTGGSVRDPSATGIVPLDASRDTAGPLGRTMADVAIVLGAIVGADPADALTTRYIPAANVPSNYTQFLNASALQGARIGVLNHLYNASVATQNINDIFAQSLTLMTQAGATIVQNVRITGNSLGDVDLAANMTLNDTRAWYTGYGAAGKWESMTSCAPQFRYDLEAYLATHNSHYKSLQDIANDGLYHPTSDSRLRMNLVQGINYGTPADYPTPAQQAQGLVCGCGDFFTNKCRLALRQALIGTMDALKLDLMVYPSFLDPPRFVGDDLGPVGEPAGWWVSPMAGVPASVVPMAFDDSMPVGLPTSMQMIARPFAEPTLISIGYAFEQLTKFRRYPAAFPECSGPKGAYTLAGTTG</sequence>
<dbReference type="InterPro" id="IPR023631">
    <property type="entry name" value="Amidase_dom"/>
</dbReference>
<dbReference type="Gene3D" id="3.90.1300.10">
    <property type="entry name" value="Amidase signature (AS) domain"/>
    <property type="match status" value="1"/>
</dbReference>
<dbReference type="EMBL" id="JALJOS010000001">
    <property type="protein sequence ID" value="KAK9844361.1"/>
    <property type="molecule type" value="Genomic_DNA"/>
</dbReference>
<reference evidence="3 4" key="1">
    <citation type="journal article" date="2024" name="Nat. Commun.">
        <title>Phylogenomics reveals the evolutionary origins of lichenization in chlorophyte algae.</title>
        <authorList>
            <person name="Puginier C."/>
            <person name="Libourel C."/>
            <person name="Otte J."/>
            <person name="Skaloud P."/>
            <person name="Haon M."/>
            <person name="Grisel S."/>
            <person name="Petersen M."/>
            <person name="Berrin J.G."/>
            <person name="Delaux P.M."/>
            <person name="Dal Grande F."/>
            <person name="Keller J."/>
        </authorList>
    </citation>
    <scope>NUCLEOTIDE SEQUENCE [LARGE SCALE GENOMIC DNA]</scope>
    <source>
        <strain evidence="3 4">SAG 2145</strain>
    </source>
</reference>
<dbReference type="PANTHER" id="PTHR42678">
    <property type="entry name" value="AMIDASE"/>
    <property type="match status" value="1"/>
</dbReference>
<accession>A0AAW1SFI4</accession>
<dbReference type="Pfam" id="PF01425">
    <property type="entry name" value="Amidase"/>
    <property type="match status" value="1"/>
</dbReference>
<dbReference type="SUPFAM" id="SSF75304">
    <property type="entry name" value="Amidase signature (AS) enzymes"/>
    <property type="match status" value="1"/>
</dbReference>
<evidence type="ECO:0000313" key="4">
    <source>
        <dbReference type="Proteomes" id="UP001438707"/>
    </source>
</evidence>
<evidence type="ECO:0000259" key="2">
    <source>
        <dbReference type="Pfam" id="PF01425"/>
    </source>
</evidence>
<dbReference type="PROSITE" id="PS00571">
    <property type="entry name" value="AMIDASES"/>
    <property type="match status" value="1"/>
</dbReference>
<comment type="caution">
    <text evidence="3">The sequence shown here is derived from an EMBL/GenBank/DDBJ whole genome shotgun (WGS) entry which is preliminary data.</text>
</comment>
<dbReference type="AlphaFoldDB" id="A0AAW1SFI4"/>
<gene>
    <name evidence="3" type="ORF">WJX74_001300</name>
</gene>
<proteinExistence type="inferred from homology"/>
<dbReference type="Proteomes" id="UP001438707">
    <property type="component" value="Unassembled WGS sequence"/>
</dbReference>